<accession>A0A449G5L9</accession>
<dbReference type="EMBL" id="CAACYE010000002">
    <property type="protein sequence ID" value="VFA81042.1"/>
    <property type="molecule type" value="Genomic_DNA"/>
</dbReference>
<organism evidence="2">
    <name type="scientific">Nocardia farcinica</name>
    <dbReference type="NCBI Taxonomy" id="37329"/>
    <lineage>
        <taxon>Bacteria</taxon>
        <taxon>Bacillati</taxon>
        <taxon>Actinomycetota</taxon>
        <taxon>Actinomycetes</taxon>
        <taxon>Mycobacteriales</taxon>
        <taxon>Nocardiaceae</taxon>
        <taxon>Nocardia</taxon>
    </lineage>
</organism>
<name>A0A449G5L9_NOCFR</name>
<feature type="transmembrane region" description="Helical" evidence="1">
    <location>
        <begin position="29"/>
        <end position="53"/>
    </location>
</feature>
<dbReference type="AlphaFoldDB" id="A0A449G5L9"/>
<keyword evidence="1" id="KW-0812">Transmembrane</keyword>
<protein>
    <submittedName>
        <fullName evidence="2">Uncharacterized protein</fullName>
    </submittedName>
</protein>
<proteinExistence type="predicted"/>
<dbReference type="RefSeq" id="WP_040801209.1">
    <property type="nucleotide sequence ID" value="NZ_CAACYE020000006.1"/>
</dbReference>
<keyword evidence="1" id="KW-1133">Transmembrane helix</keyword>
<evidence type="ECO:0000256" key="1">
    <source>
        <dbReference type="SAM" id="Phobius"/>
    </source>
</evidence>
<feature type="transmembrane region" description="Helical" evidence="1">
    <location>
        <begin position="65"/>
        <end position="89"/>
    </location>
</feature>
<keyword evidence="1" id="KW-0472">Membrane</keyword>
<evidence type="ECO:0000313" key="2">
    <source>
        <dbReference type="EMBL" id="VFA81042.1"/>
    </source>
</evidence>
<reference evidence="2" key="1">
    <citation type="submission" date="2019-02" db="EMBL/GenBank/DDBJ databases">
        <authorList>
            <consortium name="Pathogen Informatics"/>
        </authorList>
    </citation>
    <scope>NUCLEOTIDE SEQUENCE</scope>
    <source>
        <strain evidence="2">3012STDY6733949</strain>
    </source>
</reference>
<gene>
    <name evidence="2" type="ORF">NCTC1935_00067</name>
</gene>
<sequence>MNAHITAAVLAVSQPTAEPGPFEGLANKFLGLLWAVSGWVGLAAFLIGAAVFIYEKWTMKNSSILSTLGGTLLFIGAGAMGAQIINWAMGS</sequence>